<reference evidence="1 2" key="1">
    <citation type="submission" date="2016-10" db="EMBL/GenBank/DDBJ databases">
        <authorList>
            <person name="de Groot N.N."/>
        </authorList>
    </citation>
    <scope>NUCLEOTIDE SEQUENCE [LARGE SCALE GENOMIC DNA]</scope>
    <source>
        <strain evidence="1">1</strain>
    </source>
</reference>
<dbReference type="Proteomes" id="UP000198729">
    <property type="component" value="Unassembled WGS sequence"/>
</dbReference>
<dbReference type="GO" id="GO:0003676">
    <property type="term" value="F:nucleic acid binding"/>
    <property type="evidence" value="ECO:0007669"/>
    <property type="project" value="InterPro"/>
</dbReference>
<organism evidence="1 2">
    <name type="scientific">Nitrosomonas mobilis</name>
    <dbReference type="NCBI Taxonomy" id="51642"/>
    <lineage>
        <taxon>Bacteria</taxon>
        <taxon>Pseudomonadati</taxon>
        <taxon>Pseudomonadota</taxon>
        <taxon>Betaproteobacteria</taxon>
        <taxon>Nitrosomonadales</taxon>
        <taxon>Nitrosomonadaceae</taxon>
        <taxon>Nitrosomonas</taxon>
    </lineage>
</organism>
<evidence type="ECO:0000313" key="1">
    <source>
        <dbReference type="EMBL" id="SCZ85367.1"/>
    </source>
</evidence>
<dbReference type="Gene3D" id="3.30.420.10">
    <property type="entry name" value="Ribonuclease H-like superfamily/Ribonuclease H"/>
    <property type="match status" value="1"/>
</dbReference>
<evidence type="ECO:0008006" key="3">
    <source>
        <dbReference type="Google" id="ProtNLM"/>
    </source>
</evidence>
<sequence>MKDYLANSKIELVFLLSCARNLNLIERFWKFFKKTVLYGHYYETFSQFKTACDNFFTGLD</sequence>
<dbReference type="STRING" id="51642.NSMM_370146"/>
<gene>
    <name evidence="1" type="ORF">NSMM_370146</name>
</gene>
<evidence type="ECO:0000313" key="2">
    <source>
        <dbReference type="Proteomes" id="UP000198729"/>
    </source>
</evidence>
<dbReference type="EMBL" id="FMWO01000044">
    <property type="protein sequence ID" value="SCZ85367.1"/>
    <property type="molecule type" value="Genomic_DNA"/>
</dbReference>
<dbReference type="InterPro" id="IPR036397">
    <property type="entry name" value="RNaseH_sf"/>
</dbReference>
<proteinExistence type="predicted"/>
<protein>
    <recommendedName>
        <fullName evidence="3">Transposase</fullName>
    </recommendedName>
</protein>
<accession>A0A1G5SEF6</accession>
<dbReference type="AlphaFoldDB" id="A0A1G5SEF6"/>
<name>A0A1G5SEF6_9PROT</name>
<keyword evidence="2" id="KW-1185">Reference proteome</keyword>